<dbReference type="Proteomes" id="UP000279284">
    <property type="component" value="Chromosome"/>
</dbReference>
<name>A0A448D888_9NEIS</name>
<evidence type="ECO:0000313" key="8">
    <source>
        <dbReference type="EMBL" id="VEF01264.1"/>
    </source>
</evidence>
<proteinExistence type="inferred from homology"/>
<comment type="similarity">
    <text evidence="7">Belongs to the UPF0761 family.</text>
</comment>
<evidence type="ECO:0000256" key="7">
    <source>
        <dbReference type="HAMAP-Rule" id="MF_00672"/>
    </source>
</evidence>
<keyword evidence="6 7" id="KW-0472">Membrane</keyword>
<keyword evidence="9" id="KW-1185">Reference proteome</keyword>
<sequence>MQIMLKSSLLQGWGKSRWFGFARFLIHRFNEVRVPQIAASLTFTSLLALVPVLTVALVIVSAFPMFSDVSEAFIGFINMTIVPEGADVVFDYLNEFKQKASNLTAIGIIMLGVTSLLLIQTIDQTFNRIWQVKNQRSIWMQFLVYWALLTFGPLVAGVSLTVWGLLLSKSGLESTFPVLSRALAVFTSFLFTTIALWLLYRLVPNRFVPNKHAFAGAAITAILLEILRWGFRIYVSQFNSYQLIYGAFAAIPVFLVWLHALWMVVISGAVLTSSFSYWRGEAFRRQFDTRGRFDDVLKVLLLLDDAQHRGRTMKVQQFRQHINMGYDELGDLLDQLARHGYTFHGNHGWVLKTNAEHIIINDLFKHFIYRRPEHISGNDPISKTVDDIMQPCMESMNISLAEFQRHMRTYEKTDPS</sequence>
<dbReference type="PANTHER" id="PTHR30213:SF0">
    <property type="entry name" value="UPF0761 MEMBRANE PROTEIN YIHY"/>
    <property type="match status" value="1"/>
</dbReference>
<keyword evidence="4 7" id="KW-0812">Transmembrane</keyword>
<keyword evidence="3" id="KW-0997">Cell inner membrane</keyword>
<evidence type="ECO:0000256" key="1">
    <source>
        <dbReference type="ARBA" id="ARBA00004651"/>
    </source>
</evidence>
<dbReference type="Pfam" id="PF03631">
    <property type="entry name" value="Virul_fac_BrkB"/>
    <property type="match status" value="1"/>
</dbReference>
<evidence type="ECO:0000256" key="4">
    <source>
        <dbReference type="ARBA" id="ARBA00022692"/>
    </source>
</evidence>
<gene>
    <name evidence="8" type="primary">rbn</name>
    <name evidence="8" type="ORF">NCTC10296_01249</name>
</gene>
<evidence type="ECO:0000256" key="2">
    <source>
        <dbReference type="ARBA" id="ARBA00022475"/>
    </source>
</evidence>
<keyword evidence="2 7" id="KW-1003">Cell membrane</keyword>
<dbReference type="EMBL" id="LR134313">
    <property type="protein sequence ID" value="VEF01264.1"/>
    <property type="molecule type" value="Genomic_DNA"/>
</dbReference>
<dbReference type="InterPro" id="IPR017039">
    <property type="entry name" value="Virul_fac_BrkB"/>
</dbReference>
<dbReference type="HAMAP" id="MF_00672">
    <property type="entry name" value="UPF0761"/>
    <property type="match status" value="1"/>
</dbReference>
<dbReference type="NCBIfam" id="TIGR00765">
    <property type="entry name" value="yihY_not_rbn"/>
    <property type="match status" value="1"/>
</dbReference>
<dbReference type="OrthoDB" id="9808671at2"/>
<protein>
    <recommendedName>
        <fullName evidence="7">UPF0761 membrane protein NCTC10296_01249</fullName>
    </recommendedName>
</protein>
<dbReference type="AlphaFoldDB" id="A0A448D888"/>
<evidence type="ECO:0000256" key="5">
    <source>
        <dbReference type="ARBA" id="ARBA00022989"/>
    </source>
</evidence>
<dbReference type="NCBIfam" id="NF003256">
    <property type="entry name" value="PRK04214.1"/>
    <property type="match status" value="1"/>
</dbReference>
<feature type="transmembrane region" description="Helical" evidence="7">
    <location>
        <begin position="178"/>
        <end position="200"/>
    </location>
</feature>
<feature type="transmembrane region" description="Helical" evidence="7">
    <location>
        <begin position="243"/>
        <end position="271"/>
    </location>
</feature>
<dbReference type="KEGG" id="nci:NCTC10296_01249"/>
<feature type="transmembrane region" description="Helical" evidence="7">
    <location>
        <begin position="143"/>
        <end position="166"/>
    </location>
</feature>
<evidence type="ECO:0000256" key="3">
    <source>
        <dbReference type="ARBA" id="ARBA00022519"/>
    </source>
</evidence>
<dbReference type="PANTHER" id="PTHR30213">
    <property type="entry name" value="INNER MEMBRANE PROTEIN YHJD"/>
    <property type="match status" value="1"/>
</dbReference>
<dbReference type="GO" id="GO:0005886">
    <property type="term" value="C:plasma membrane"/>
    <property type="evidence" value="ECO:0007669"/>
    <property type="project" value="UniProtKB-SubCell"/>
</dbReference>
<evidence type="ECO:0000256" key="6">
    <source>
        <dbReference type="ARBA" id="ARBA00023136"/>
    </source>
</evidence>
<reference evidence="8 9" key="1">
    <citation type="submission" date="2018-12" db="EMBL/GenBank/DDBJ databases">
        <authorList>
            <consortium name="Pathogen Informatics"/>
        </authorList>
    </citation>
    <scope>NUCLEOTIDE SEQUENCE [LARGE SCALE GENOMIC DNA]</scope>
    <source>
        <strain evidence="8 9">NCTC10296</strain>
    </source>
</reference>
<feature type="transmembrane region" description="Helical" evidence="7">
    <location>
        <begin position="37"/>
        <end position="63"/>
    </location>
</feature>
<accession>A0A448D888</accession>
<dbReference type="STRING" id="493.BWD07_06890"/>
<dbReference type="InterPro" id="IPR023679">
    <property type="entry name" value="UPF0761_bac"/>
</dbReference>
<comment type="subcellular location">
    <subcellularLocation>
        <location evidence="1 7">Cell membrane</location>
        <topology evidence="1 7">Multi-pass membrane protein</topology>
    </subcellularLocation>
</comment>
<feature type="transmembrane region" description="Helical" evidence="7">
    <location>
        <begin position="103"/>
        <end position="122"/>
    </location>
</feature>
<feature type="transmembrane region" description="Helical" evidence="7">
    <location>
        <begin position="212"/>
        <end position="231"/>
    </location>
</feature>
<evidence type="ECO:0000313" key="9">
    <source>
        <dbReference type="Proteomes" id="UP000279284"/>
    </source>
</evidence>
<organism evidence="8 9">
    <name type="scientific">Neisseria canis</name>
    <dbReference type="NCBI Taxonomy" id="493"/>
    <lineage>
        <taxon>Bacteria</taxon>
        <taxon>Pseudomonadati</taxon>
        <taxon>Pseudomonadota</taxon>
        <taxon>Betaproteobacteria</taxon>
        <taxon>Neisseriales</taxon>
        <taxon>Neisseriaceae</taxon>
        <taxon>Neisseria</taxon>
    </lineage>
</organism>
<keyword evidence="5 7" id="KW-1133">Transmembrane helix</keyword>